<dbReference type="PANTHER" id="PTHR34448">
    <property type="entry name" value="AMINOPEPTIDASE"/>
    <property type="match status" value="1"/>
</dbReference>
<dbReference type="InterPro" id="IPR035097">
    <property type="entry name" value="M29_N-terminal"/>
</dbReference>
<dbReference type="SUPFAM" id="SSF144052">
    <property type="entry name" value="Thermophilic metalloprotease-like"/>
    <property type="match status" value="1"/>
</dbReference>
<evidence type="ECO:0000256" key="4">
    <source>
        <dbReference type="ARBA" id="ARBA00008236"/>
    </source>
</evidence>
<keyword evidence="8" id="KW-0378">Hydrolase</keyword>
<evidence type="ECO:0000256" key="8">
    <source>
        <dbReference type="ARBA" id="ARBA00022801"/>
    </source>
</evidence>
<dbReference type="Pfam" id="PF02073">
    <property type="entry name" value="Peptidase_M29"/>
    <property type="match status" value="1"/>
</dbReference>
<protein>
    <submittedName>
        <fullName evidence="10">Aminopeptidase pepS</fullName>
    </submittedName>
</protein>
<dbReference type="Gene3D" id="3.40.1830.10">
    <property type="entry name" value="Thermophilic metalloprotease (M29)"/>
    <property type="match status" value="1"/>
</dbReference>
<reference evidence="10 11" key="1">
    <citation type="journal article" date="2012" name="J. Bacteriol.">
        <title>Complete Genome Sequence of the Beer Spoilage Organism Pediococcus claussenii ATCC BAA-344T.</title>
        <authorList>
            <person name="Pittet V."/>
            <person name="Abegunde T."/>
            <person name="Marfleet T."/>
            <person name="Haakensen M."/>
            <person name="Morrow K."/>
            <person name="Jayaprakash T."/>
            <person name="Schroeder K."/>
            <person name="Trost B."/>
            <person name="Byrns S."/>
            <person name="Bergsveinson J."/>
            <person name="Kusalik A."/>
            <person name="Ziola B."/>
        </authorList>
    </citation>
    <scope>NUCLEOTIDE SEQUENCE [LARGE SCALE GENOMIC DNA]</scope>
    <source>
        <strain evidence="10 11">ATCC BAA-344</strain>
    </source>
</reference>
<dbReference type="GO" id="GO:0004177">
    <property type="term" value="F:aminopeptidase activity"/>
    <property type="evidence" value="ECO:0007669"/>
    <property type="project" value="UniProtKB-KW"/>
</dbReference>
<comment type="cofactor">
    <cofactor evidence="3">
        <name>Zn(2+)</name>
        <dbReference type="ChEBI" id="CHEBI:29105"/>
    </cofactor>
</comment>
<comment type="similarity">
    <text evidence="4">Belongs to the peptidase M29 family.</text>
</comment>
<sequence>MILSELEQNLLKYAKLITEVGINVQPGQKVIIYASVTQKKLVDFITSNAYQLGAEEVLIEWHDIEATKQLLLNASVDTLKRIPQYISDKWRTIADERVSRISIISDDPNALVDIPAEKISAYQNARTLSQRPIMEVTTNNDISWLVVAAADVEWAELVYPNLKGMEAVNCLWREIFKTTLVDRPDPIIAWKEKVKDLSLHAKWLNDQNFDHLKYTAPGTDLTVGLPEGHIWEAADSTDAQGNVFVANIPTEEVFTAPDNRRIDGTLSSTKPLSYSGKIIEGIHLTFRNGRVVEGIADQGNETLQHILDTDDGTRSLGEISLVPDDSPISNSNITFFSTLFDENASDHVALGEAYPFTIKGGTNWNVDELRKHGMNVSRNHVDFMIGSKQMNIDGIKKDGTVVPIFRDGNWA</sequence>
<organism evidence="10 11">
    <name type="scientific">Pediococcus claussenii (strain ATCC BAA-344 / DSM 14800 / JCM 18046 / KCTC 3811 / LMG 21948 / P06)</name>
    <dbReference type="NCBI Taxonomy" id="701521"/>
    <lineage>
        <taxon>Bacteria</taxon>
        <taxon>Bacillati</taxon>
        <taxon>Bacillota</taxon>
        <taxon>Bacilli</taxon>
        <taxon>Lactobacillales</taxon>
        <taxon>Lactobacillaceae</taxon>
        <taxon>Pediococcus</taxon>
    </lineage>
</organism>
<dbReference type="PATRIC" id="fig|701521.8.peg.1152"/>
<keyword evidence="6" id="KW-0645">Protease</keyword>
<evidence type="ECO:0000256" key="3">
    <source>
        <dbReference type="ARBA" id="ARBA00001947"/>
    </source>
</evidence>
<gene>
    <name evidence="10" type="primary">pepS</name>
    <name evidence="10" type="ordered locus">PECL_1239</name>
</gene>
<evidence type="ECO:0000256" key="5">
    <source>
        <dbReference type="ARBA" id="ARBA00022438"/>
    </source>
</evidence>
<accession>G8PDY7</accession>
<dbReference type="Proteomes" id="UP000005444">
    <property type="component" value="Chromosome"/>
</dbReference>
<keyword evidence="9" id="KW-0482">Metalloprotease</keyword>
<evidence type="ECO:0000256" key="9">
    <source>
        <dbReference type="ARBA" id="ARBA00023049"/>
    </source>
</evidence>
<evidence type="ECO:0000256" key="7">
    <source>
        <dbReference type="ARBA" id="ARBA00022723"/>
    </source>
</evidence>
<dbReference type="GO" id="GO:0006508">
    <property type="term" value="P:proteolysis"/>
    <property type="evidence" value="ECO:0007669"/>
    <property type="project" value="UniProtKB-KW"/>
</dbReference>
<evidence type="ECO:0000313" key="11">
    <source>
        <dbReference type="Proteomes" id="UP000005444"/>
    </source>
</evidence>
<comment type="cofactor">
    <cofactor evidence="1">
        <name>Co(2+)</name>
        <dbReference type="ChEBI" id="CHEBI:48828"/>
    </cofactor>
</comment>
<evidence type="ECO:0000256" key="2">
    <source>
        <dbReference type="ARBA" id="ARBA00001946"/>
    </source>
</evidence>
<evidence type="ECO:0000313" key="10">
    <source>
        <dbReference type="EMBL" id="AEV95472.1"/>
    </source>
</evidence>
<dbReference type="EMBL" id="CP003137">
    <property type="protein sequence ID" value="AEV95472.1"/>
    <property type="molecule type" value="Genomic_DNA"/>
</dbReference>
<dbReference type="GO" id="GO:0008237">
    <property type="term" value="F:metallopeptidase activity"/>
    <property type="evidence" value="ECO:0007669"/>
    <property type="project" value="UniProtKB-KW"/>
</dbReference>
<dbReference type="InterPro" id="IPR000787">
    <property type="entry name" value="Peptidase_M29"/>
</dbReference>
<evidence type="ECO:0000256" key="1">
    <source>
        <dbReference type="ARBA" id="ARBA00001941"/>
    </source>
</evidence>
<dbReference type="AlphaFoldDB" id="G8PDY7"/>
<dbReference type="RefSeq" id="WP_014215668.1">
    <property type="nucleotide sequence ID" value="NC_016605.1"/>
</dbReference>
<dbReference type="KEGG" id="pce:PECL_1239"/>
<keyword evidence="11" id="KW-1185">Reference proteome</keyword>
<dbReference type="PRINTS" id="PR00919">
    <property type="entry name" value="THERMOPTASE"/>
</dbReference>
<dbReference type="eggNOG" id="COG2309">
    <property type="taxonomic scope" value="Bacteria"/>
</dbReference>
<dbReference type="PANTHER" id="PTHR34448:SF3">
    <property type="entry name" value="AMINOPEPTIDASE AMPS"/>
    <property type="match status" value="1"/>
</dbReference>
<dbReference type="HOGENOM" id="CLU_054346_1_0_9"/>
<keyword evidence="7" id="KW-0479">Metal-binding</keyword>
<comment type="cofactor">
    <cofactor evidence="2">
        <name>Mg(2+)</name>
        <dbReference type="ChEBI" id="CHEBI:18420"/>
    </cofactor>
</comment>
<dbReference type="InterPro" id="IPR052170">
    <property type="entry name" value="M29_Exopeptidase"/>
</dbReference>
<keyword evidence="5 10" id="KW-0031">Aminopeptidase</keyword>
<dbReference type="GO" id="GO:0046872">
    <property type="term" value="F:metal ion binding"/>
    <property type="evidence" value="ECO:0007669"/>
    <property type="project" value="UniProtKB-KW"/>
</dbReference>
<name>G8PDY7_PEDCP</name>
<evidence type="ECO:0000256" key="6">
    <source>
        <dbReference type="ARBA" id="ARBA00022670"/>
    </source>
</evidence>
<proteinExistence type="inferred from homology"/>